<comment type="caution">
    <text evidence="2">The sequence shown here is derived from an EMBL/GenBank/DDBJ whole genome shotgun (WGS) entry which is preliminary data.</text>
</comment>
<evidence type="ECO:0000259" key="1">
    <source>
        <dbReference type="Pfam" id="PF00535"/>
    </source>
</evidence>
<evidence type="ECO:0000313" key="2">
    <source>
        <dbReference type="EMBL" id="RFM33608.1"/>
    </source>
</evidence>
<accession>A0A3E1P0T2</accession>
<dbReference type="Proteomes" id="UP000261174">
    <property type="component" value="Unassembled WGS sequence"/>
</dbReference>
<dbReference type="RefSeq" id="WP_116854531.1">
    <property type="nucleotide sequence ID" value="NZ_QTJV01000006.1"/>
</dbReference>
<organism evidence="2 3">
    <name type="scientific">Chitinophaga silvisoli</name>
    <dbReference type="NCBI Taxonomy" id="2291814"/>
    <lineage>
        <taxon>Bacteria</taxon>
        <taxon>Pseudomonadati</taxon>
        <taxon>Bacteroidota</taxon>
        <taxon>Chitinophagia</taxon>
        <taxon>Chitinophagales</taxon>
        <taxon>Chitinophagaceae</taxon>
        <taxon>Chitinophaga</taxon>
    </lineage>
</organism>
<dbReference type="OrthoDB" id="9815829at2"/>
<dbReference type="Gene3D" id="3.90.550.10">
    <property type="entry name" value="Spore Coat Polysaccharide Biosynthesis Protein SpsA, Chain A"/>
    <property type="match status" value="1"/>
</dbReference>
<feature type="domain" description="Glycosyltransferase 2-like" evidence="1">
    <location>
        <begin position="10"/>
        <end position="145"/>
    </location>
</feature>
<sequence length="318" mass="37168">MKNPYKIKVSICIPAYKQVDYLRRLLDSLTIQTLKELEVVITDDSPDNAVEQLVNEFMQELPIRYYKNVPARGMPGNWNTCLDLAQGEYIKIMHDDDWFMHPHSLATLCKALDDHPEHDFAYAAYYNYYLFTGEKKEMTSPAWFRKAFAKAPVNVLFDNLVGPPSVVIHRNKPAYRYDEKVRWTVDVDFYIRLLNAHPGFTYIPEPLCYVGMGKEQITEEVHGVKEVFIPEYFYVLQKMGERAFRSVLVYDFFWRLLRNMKIKGVMDIRSAGYEGPLPLVTNYVLRWQRIFPEGWLKFGPLSKLASGFSFLFAPKPKA</sequence>
<dbReference type="PANTHER" id="PTHR22916">
    <property type="entry name" value="GLYCOSYLTRANSFERASE"/>
    <property type="match status" value="1"/>
</dbReference>
<evidence type="ECO:0000313" key="3">
    <source>
        <dbReference type="Proteomes" id="UP000261174"/>
    </source>
</evidence>
<dbReference type="GO" id="GO:0016758">
    <property type="term" value="F:hexosyltransferase activity"/>
    <property type="evidence" value="ECO:0007669"/>
    <property type="project" value="UniProtKB-ARBA"/>
</dbReference>
<dbReference type="SUPFAM" id="SSF53448">
    <property type="entry name" value="Nucleotide-diphospho-sugar transferases"/>
    <property type="match status" value="1"/>
</dbReference>
<keyword evidence="3" id="KW-1185">Reference proteome</keyword>
<dbReference type="PANTHER" id="PTHR22916:SF3">
    <property type="entry name" value="UDP-GLCNAC:BETAGAL BETA-1,3-N-ACETYLGLUCOSAMINYLTRANSFERASE-LIKE PROTEIN 1"/>
    <property type="match status" value="1"/>
</dbReference>
<name>A0A3E1P0T2_9BACT</name>
<dbReference type="InterPro" id="IPR001173">
    <property type="entry name" value="Glyco_trans_2-like"/>
</dbReference>
<dbReference type="InterPro" id="IPR029044">
    <property type="entry name" value="Nucleotide-diphossugar_trans"/>
</dbReference>
<proteinExistence type="predicted"/>
<dbReference type="Pfam" id="PF00535">
    <property type="entry name" value="Glycos_transf_2"/>
    <property type="match status" value="1"/>
</dbReference>
<dbReference type="AlphaFoldDB" id="A0A3E1P0T2"/>
<reference evidence="2 3" key="1">
    <citation type="submission" date="2018-08" db="EMBL/GenBank/DDBJ databases">
        <title>Chitinophaga sp. K20C18050901, a novel bacterium isolated from forest soil.</title>
        <authorList>
            <person name="Wang C."/>
        </authorList>
    </citation>
    <scope>NUCLEOTIDE SEQUENCE [LARGE SCALE GENOMIC DNA]</scope>
    <source>
        <strain evidence="2 3">K20C18050901</strain>
    </source>
</reference>
<keyword evidence="2" id="KW-0808">Transferase</keyword>
<gene>
    <name evidence="2" type="ORF">DXN04_16745</name>
</gene>
<dbReference type="EMBL" id="QTJV01000006">
    <property type="protein sequence ID" value="RFM33608.1"/>
    <property type="molecule type" value="Genomic_DNA"/>
</dbReference>
<dbReference type="CDD" id="cd00761">
    <property type="entry name" value="Glyco_tranf_GTA_type"/>
    <property type="match status" value="1"/>
</dbReference>
<protein>
    <submittedName>
        <fullName evidence="2">Glycosyltransferase family 2 protein</fullName>
    </submittedName>
</protein>